<comment type="caution">
    <text evidence="4">The sequence shown here is derived from an EMBL/GenBank/DDBJ whole genome shotgun (WGS) entry which is preliminary data.</text>
</comment>
<sequence length="337" mass="36849">MNTLVCVTPGEFDYREAERPELTPRRTIIKIKRVGICGTDLHAFEGTQPFFSYPRILGHELAGEIVETDGSHGFSVGESVTFIPYFNCGKCIACRNEKPNCCTSIQVFGVHIDGGMSEYVSIPSDHLVHGSGLSLDELALVEPLAIGAHGVRRAGVTPKDTVLVVGAGPIGLATMEFARIAGATVIAMDINDSRLVFCREKIGVTHTINALTENAQEKLAELTDGDMPTVIIDATGNLRAINTAFQYLAHGGRYVLIGLQKAEISFSHPDFHKREATLMSSRNATREDFEHVIKSMKAGMINPRTYITHRVAFGDVKRQFKNWLEANSGVIKAMVTM</sequence>
<protein>
    <submittedName>
        <fullName evidence="4">Alcohol dehydrogenase</fullName>
    </submittedName>
</protein>
<proteinExistence type="predicted"/>
<dbReference type="RefSeq" id="WP_188931732.1">
    <property type="nucleotide sequence ID" value="NZ_BMIA01000001.1"/>
</dbReference>
<dbReference type="Gene3D" id="3.40.50.720">
    <property type="entry name" value="NAD(P)-binding Rossmann-like Domain"/>
    <property type="match status" value="1"/>
</dbReference>
<dbReference type="Pfam" id="PF08240">
    <property type="entry name" value="ADH_N"/>
    <property type="match status" value="1"/>
</dbReference>
<gene>
    <name evidence="4" type="ORF">GCM10007423_22570</name>
</gene>
<evidence type="ECO:0000259" key="2">
    <source>
        <dbReference type="Pfam" id="PF00107"/>
    </source>
</evidence>
<dbReference type="InterPro" id="IPR013154">
    <property type="entry name" value="ADH-like_N"/>
</dbReference>
<dbReference type="Gene3D" id="3.90.180.10">
    <property type="entry name" value="Medium-chain alcohol dehydrogenases, catalytic domain"/>
    <property type="match status" value="1"/>
</dbReference>
<dbReference type="SUPFAM" id="SSF50129">
    <property type="entry name" value="GroES-like"/>
    <property type="match status" value="1"/>
</dbReference>
<dbReference type="InterPro" id="IPR013149">
    <property type="entry name" value="ADH-like_C"/>
</dbReference>
<feature type="domain" description="Alcohol dehydrogenase-like N-terminal" evidence="3">
    <location>
        <begin position="25"/>
        <end position="129"/>
    </location>
</feature>
<organism evidence="4 5">
    <name type="scientific">Dyadobacter endophyticus</name>
    <dbReference type="NCBI Taxonomy" id="1749036"/>
    <lineage>
        <taxon>Bacteria</taxon>
        <taxon>Pseudomonadati</taxon>
        <taxon>Bacteroidota</taxon>
        <taxon>Cytophagia</taxon>
        <taxon>Cytophagales</taxon>
        <taxon>Spirosomataceae</taxon>
        <taxon>Dyadobacter</taxon>
    </lineage>
</organism>
<dbReference type="InterPro" id="IPR011032">
    <property type="entry name" value="GroES-like_sf"/>
</dbReference>
<dbReference type="PANTHER" id="PTHR43401:SF3">
    <property type="entry name" value="L-GALACTONATE-5-DEHYDROGENASE"/>
    <property type="match status" value="1"/>
</dbReference>
<evidence type="ECO:0000259" key="3">
    <source>
        <dbReference type="Pfam" id="PF08240"/>
    </source>
</evidence>
<dbReference type="SUPFAM" id="SSF51735">
    <property type="entry name" value="NAD(P)-binding Rossmann-fold domains"/>
    <property type="match status" value="1"/>
</dbReference>
<reference evidence="5" key="1">
    <citation type="journal article" date="2019" name="Int. J. Syst. Evol. Microbiol.">
        <title>The Global Catalogue of Microorganisms (GCM) 10K type strain sequencing project: providing services to taxonomists for standard genome sequencing and annotation.</title>
        <authorList>
            <consortium name="The Broad Institute Genomics Platform"/>
            <consortium name="The Broad Institute Genome Sequencing Center for Infectious Disease"/>
            <person name="Wu L."/>
            <person name="Ma J."/>
        </authorList>
    </citation>
    <scope>NUCLEOTIDE SEQUENCE [LARGE SCALE GENOMIC DNA]</scope>
    <source>
        <strain evidence="5">CGMCC 1.15288</strain>
    </source>
</reference>
<evidence type="ECO:0000313" key="4">
    <source>
        <dbReference type="EMBL" id="GGH32795.1"/>
    </source>
</evidence>
<evidence type="ECO:0000256" key="1">
    <source>
        <dbReference type="ARBA" id="ARBA00023002"/>
    </source>
</evidence>
<name>A0ABQ1YNI2_9BACT</name>
<keyword evidence="1" id="KW-0560">Oxidoreductase</keyword>
<dbReference type="InterPro" id="IPR036291">
    <property type="entry name" value="NAD(P)-bd_dom_sf"/>
</dbReference>
<feature type="domain" description="Alcohol dehydrogenase-like C-terminal" evidence="2">
    <location>
        <begin position="169"/>
        <end position="296"/>
    </location>
</feature>
<dbReference type="CDD" id="cd08261">
    <property type="entry name" value="Zn_ADH7"/>
    <property type="match status" value="1"/>
</dbReference>
<dbReference type="Proteomes" id="UP000600214">
    <property type="component" value="Unassembled WGS sequence"/>
</dbReference>
<dbReference type="EMBL" id="BMIA01000001">
    <property type="protein sequence ID" value="GGH32795.1"/>
    <property type="molecule type" value="Genomic_DNA"/>
</dbReference>
<accession>A0ABQ1YNI2</accession>
<dbReference type="Pfam" id="PF00107">
    <property type="entry name" value="ADH_zinc_N"/>
    <property type="match status" value="1"/>
</dbReference>
<dbReference type="InterPro" id="IPR050129">
    <property type="entry name" value="Zn_alcohol_dh"/>
</dbReference>
<keyword evidence="5" id="KW-1185">Reference proteome</keyword>
<dbReference type="PANTHER" id="PTHR43401">
    <property type="entry name" value="L-THREONINE 3-DEHYDROGENASE"/>
    <property type="match status" value="1"/>
</dbReference>
<evidence type="ECO:0000313" key="5">
    <source>
        <dbReference type="Proteomes" id="UP000600214"/>
    </source>
</evidence>